<reference evidence="2" key="3">
    <citation type="submission" date="2025-09" db="UniProtKB">
        <authorList>
            <consortium name="Ensembl"/>
        </authorList>
    </citation>
    <scope>IDENTIFICATION</scope>
</reference>
<dbReference type="PANTHER" id="PTHR34761">
    <property type="entry name" value="NUCLEOLUS AND NEURAL PROGENITOR PROTEIN"/>
    <property type="match status" value="1"/>
</dbReference>
<dbReference type="AlphaFoldDB" id="A0A8C3ED41"/>
<protein>
    <submittedName>
        <fullName evidence="2">Nucleolus and neural progenitor protein</fullName>
    </submittedName>
</protein>
<dbReference type="InterPro" id="IPR052835">
    <property type="entry name" value="Nepro"/>
</dbReference>
<dbReference type="Proteomes" id="UP000694553">
    <property type="component" value="Unassembled WGS sequence"/>
</dbReference>
<dbReference type="Ensembl" id="ENSCMUT00000020529.2">
    <property type="protein sequence ID" value="ENSCMUP00000019102.2"/>
    <property type="gene ID" value="ENSCMUG00000011828.2"/>
</dbReference>
<sequence length="598" mass="66235">MSTYFSSRLWHLGMQYINGRPRAMTHPREVTWSGPRLSPPARPDGPAHAGLAARSGKMATPRAAWDGWDAPWNRLDVPWPASSATVPLATQHPAVRLLSVLRRRCDIAGKRLTGPGLAAEGRVLRAVLYVYHSRLLRHRPYLALQQVEQCLKRLWKMNLVGSLETLVELIPKKNASEAQTECLVPSQPMLETVALKVLGGCKLVLRLLDCCCKAFLLSIKHLCSKEFILLNTVASGLLSRLWIQYRCVLQTLTSLYGALWTMLHLVSETQQTPYIKGFTFPSDISDFLGVNVSSEAKKQKAKMLTTKKSTSWMKKLFPAMPEAVSKVGKKRKSETCTSAVKSHSIPCPVDIGETVVVPRARRGKHPGFDVKTLLRPSRHPAQEGLSIASTPFKAKLAPPSSRIAKSQHTGSFVQMVQTAASFGELSEALRKAILWCKTNKFKSEAYFLRNKLLKSNRLHHVEAQGCSLKKKLRCVKTSVCKCLLYGSQHTRRPKQRLGARFCRRRITSSSCLKTALQTAGQKPPELFGLCENISSLILPAYQDGSPSQEEHCNIDTGHDRLSTTGTPKRLLLEASPGPVSKEAAEHTDIDSIFAAIGV</sequence>
<proteinExistence type="predicted"/>
<dbReference type="Pfam" id="PF14780">
    <property type="entry name" value="NEPRO_N"/>
    <property type="match status" value="1"/>
</dbReference>
<name>A0A8C3ED41_CORMO</name>
<dbReference type="OMA" id="MAYVKEF"/>
<evidence type="ECO:0000313" key="2">
    <source>
        <dbReference type="Ensembl" id="ENSCMUP00000019102.2"/>
    </source>
</evidence>
<organism evidence="2 3">
    <name type="scientific">Corvus moneduloides</name>
    <name type="common">New Caledonian crow</name>
    <dbReference type="NCBI Taxonomy" id="1196302"/>
    <lineage>
        <taxon>Eukaryota</taxon>
        <taxon>Metazoa</taxon>
        <taxon>Chordata</taxon>
        <taxon>Craniata</taxon>
        <taxon>Vertebrata</taxon>
        <taxon>Euteleostomi</taxon>
        <taxon>Archelosauria</taxon>
        <taxon>Archosauria</taxon>
        <taxon>Dinosauria</taxon>
        <taxon>Saurischia</taxon>
        <taxon>Theropoda</taxon>
        <taxon>Coelurosauria</taxon>
        <taxon>Aves</taxon>
        <taxon>Neognathae</taxon>
        <taxon>Neoaves</taxon>
        <taxon>Telluraves</taxon>
        <taxon>Australaves</taxon>
        <taxon>Passeriformes</taxon>
        <taxon>Corvoidea</taxon>
        <taxon>Corvidae</taxon>
        <taxon>Corvus</taxon>
    </lineage>
</organism>
<gene>
    <name evidence="2" type="primary">NEPRO</name>
</gene>
<dbReference type="GO" id="GO:0005634">
    <property type="term" value="C:nucleus"/>
    <property type="evidence" value="ECO:0007669"/>
    <property type="project" value="TreeGrafter"/>
</dbReference>
<evidence type="ECO:0000313" key="3">
    <source>
        <dbReference type="Proteomes" id="UP000694553"/>
    </source>
</evidence>
<dbReference type="GO" id="GO:0045747">
    <property type="term" value="P:positive regulation of Notch signaling pathway"/>
    <property type="evidence" value="ECO:0007669"/>
    <property type="project" value="TreeGrafter"/>
</dbReference>
<feature type="region of interest" description="Disordered" evidence="1">
    <location>
        <begin position="27"/>
        <end position="51"/>
    </location>
</feature>
<reference evidence="2" key="2">
    <citation type="submission" date="2025-08" db="UniProtKB">
        <authorList>
            <consortium name="Ensembl"/>
        </authorList>
    </citation>
    <scope>IDENTIFICATION</scope>
</reference>
<keyword evidence="3" id="KW-1185">Reference proteome</keyword>
<accession>A0A8U7MIN5</accession>
<dbReference type="PANTHER" id="PTHR34761:SF1">
    <property type="entry name" value="NUCLEOLUS AND NEURAL PROGENITOR PROTEIN"/>
    <property type="match status" value="1"/>
</dbReference>
<accession>A0A8C3ED41</accession>
<evidence type="ECO:0000256" key="1">
    <source>
        <dbReference type="SAM" id="MobiDB-lite"/>
    </source>
</evidence>
<dbReference type="InterPro" id="IPR027951">
    <property type="entry name" value="Nepro_N"/>
</dbReference>
<reference evidence="3" key="1">
    <citation type="submission" date="2019-10" db="EMBL/GenBank/DDBJ databases">
        <title>Corvus moneduloides (New Caledonian crow) genome, bCorMon1, primary haplotype.</title>
        <authorList>
            <person name="Rutz C."/>
            <person name="Fungtammasan C."/>
            <person name="Mountcastle J."/>
            <person name="Formenti G."/>
            <person name="Chow W."/>
            <person name="Howe K."/>
            <person name="Steele M.P."/>
            <person name="Fernandes J."/>
            <person name="Gilbert M.T.P."/>
            <person name="Fedrigo O."/>
            <person name="Jarvis E.D."/>
            <person name="Gemmell N."/>
        </authorList>
    </citation>
    <scope>NUCLEOTIDE SEQUENCE [LARGE SCALE GENOMIC DNA]</scope>
</reference>